<evidence type="ECO:0000256" key="2">
    <source>
        <dbReference type="ARBA" id="ARBA00022679"/>
    </source>
</evidence>
<proteinExistence type="predicted"/>
<gene>
    <name evidence="5" type="ORF">GCM10022404_19140</name>
</gene>
<dbReference type="InterPro" id="IPR013785">
    <property type="entry name" value="Aldolase_TIM"/>
</dbReference>
<organism evidence="5 6">
    <name type="scientific">Celeribacter arenosi</name>
    <dbReference type="NCBI Taxonomy" id="792649"/>
    <lineage>
        <taxon>Bacteria</taxon>
        <taxon>Pseudomonadati</taxon>
        <taxon>Pseudomonadota</taxon>
        <taxon>Alphaproteobacteria</taxon>
        <taxon>Rhodobacterales</taxon>
        <taxon>Roseobacteraceae</taxon>
        <taxon>Celeribacter</taxon>
    </lineage>
</organism>
<dbReference type="Pfam" id="PF05853">
    <property type="entry name" value="BKACE"/>
    <property type="match status" value="1"/>
</dbReference>
<name>A0ABP7K8G9_9RHOB</name>
<evidence type="ECO:0000256" key="1">
    <source>
        <dbReference type="ARBA" id="ARBA00001947"/>
    </source>
</evidence>
<dbReference type="SUPFAM" id="SSF51395">
    <property type="entry name" value="FMN-linked oxidoreductases"/>
    <property type="match status" value="1"/>
</dbReference>
<evidence type="ECO:0000256" key="4">
    <source>
        <dbReference type="ARBA" id="ARBA00022833"/>
    </source>
</evidence>
<evidence type="ECO:0000256" key="3">
    <source>
        <dbReference type="ARBA" id="ARBA00022723"/>
    </source>
</evidence>
<keyword evidence="3" id="KW-0479">Metal-binding</keyword>
<accession>A0ABP7K8G9</accession>
<reference evidence="6" key="1">
    <citation type="journal article" date="2019" name="Int. J. Syst. Evol. Microbiol.">
        <title>The Global Catalogue of Microorganisms (GCM) 10K type strain sequencing project: providing services to taxonomists for standard genome sequencing and annotation.</title>
        <authorList>
            <consortium name="The Broad Institute Genomics Platform"/>
            <consortium name="The Broad Institute Genome Sequencing Center for Infectious Disease"/>
            <person name="Wu L."/>
            <person name="Ma J."/>
        </authorList>
    </citation>
    <scope>NUCLEOTIDE SEQUENCE [LARGE SCALE GENOMIC DNA]</scope>
    <source>
        <strain evidence="6">JCM 17190</strain>
    </source>
</reference>
<sequence>MRALPRIMVAPNGARLSKTDHPAIPLTLDEIVACARDCHAAGADGIHAHIRDADGQHLLDCARYRQLVSALKGAVPDLAVQITTEAVGRYDPATQMEVALNAGAEMVSVSIREICRADVSDVGRFFHQCRDTGIAVQHILYDRGDCELLGEVLAEDELHNPALQLLYVLGRYSENLQSTPSDLSPFVDWQASLNLTPDWAVCAFGKSEAVCLKAAAALGGKCRVGFENSLYLSDGSIAADNAEKVKDLRAILTRDEGASNQL</sequence>
<comment type="caution">
    <text evidence="5">The sequence shown here is derived from an EMBL/GenBank/DDBJ whole genome shotgun (WGS) entry which is preliminary data.</text>
</comment>
<dbReference type="InterPro" id="IPR008567">
    <property type="entry name" value="BKACE"/>
</dbReference>
<dbReference type="Gene3D" id="3.20.20.70">
    <property type="entry name" value="Aldolase class I"/>
    <property type="match status" value="1"/>
</dbReference>
<keyword evidence="6" id="KW-1185">Reference proteome</keyword>
<dbReference type="EMBL" id="BAABDF010000007">
    <property type="protein sequence ID" value="GAA3869216.1"/>
    <property type="molecule type" value="Genomic_DNA"/>
</dbReference>
<evidence type="ECO:0000313" key="5">
    <source>
        <dbReference type="EMBL" id="GAA3869216.1"/>
    </source>
</evidence>
<keyword evidence="2" id="KW-0808">Transferase</keyword>
<dbReference type="PANTHER" id="PTHR37418">
    <property type="entry name" value="3-KETO-5-AMINOHEXANOATE CLEAVAGE ENZYME-RELATED"/>
    <property type="match status" value="1"/>
</dbReference>
<comment type="cofactor">
    <cofactor evidence="1">
        <name>Zn(2+)</name>
        <dbReference type="ChEBI" id="CHEBI:29105"/>
    </cofactor>
</comment>
<keyword evidence="4" id="KW-0862">Zinc</keyword>
<dbReference type="PANTHER" id="PTHR37418:SF2">
    <property type="entry name" value="3-KETO-5-AMINOHEXANOATE CLEAVAGE ENZYME"/>
    <property type="match status" value="1"/>
</dbReference>
<dbReference type="Proteomes" id="UP001399917">
    <property type="component" value="Unassembled WGS sequence"/>
</dbReference>
<evidence type="ECO:0000313" key="6">
    <source>
        <dbReference type="Proteomes" id="UP001399917"/>
    </source>
</evidence>
<protein>
    <submittedName>
        <fullName evidence="5">3-keto-5-aminohexanoate cleavage protein</fullName>
    </submittedName>
</protein>